<dbReference type="Proteomes" id="UP001066276">
    <property type="component" value="Chromosome 3_2"/>
</dbReference>
<accession>A0AAV7TTP5</accession>
<protein>
    <submittedName>
        <fullName evidence="2">Uncharacterized protein</fullName>
    </submittedName>
</protein>
<evidence type="ECO:0000313" key="2">
    <source>
        <dbReference type="EMBL" id="KAJ1179549.1"/>
    </source>
</evidence>
<gene>
    <name evidence="2" type="ORF">NDU88_004783</name>
</gene>
<name>A0AAV7TTP5_PLEWA</name>
<sequence>MERQTEERVATSPEAQRDQEATMSNPHDEKLDQILEAIAATQQDLHSRVGAVAVEVDLLREDQTKLSARVTSTESELKDLRPLLKELEGQVQFLNTKVRELEH</sequence>
<feature type="region of interest" description="Disordered" evidence="1">
    <location>
        <begin position="1"/>
        <end position="27"/>
    </location>
</feature>
<keyword evidence="3" id="KW-1185">Reference proteome</keyword>
<proteinExistence type="predicted"/>
<dbReference type="EMBL" id="JANPWB010000006">
    <property type="protein sequence ID" value="KAJ1179549.1"/>
    <property type="molecule type" value="Genomic_DNA"/>
</dbReference>
<evidence type="ECO:0000256" key="1">
    <source>
        <dbReference type="SAM" id="MobiDB-lite"/>
    </source>
</evidence>
<dbReference type="AlphaFoldDB" id="A0AAV7TTP5"/>
<reference evidence="2" key="1">
    <citation type="journal article" date="2022" name="bioRxiv">
        <title>Sequencing and chromosome-scale assembly of the giantPleurodeles waltlgenome.</title>
        <authorList>
            <person name="Brown T."/>
            <person name="Elewa A."/>
            <person name="Iarovenko S."/>
            <person name="Subramanian E."/>
            <person name="Araus A.J."/>
            <person name="Petzold A."/>
            <person name="Susuki M."/>
            <person name="Suzuki K.-i.T."/>
            <person name="Hayashi T."/>
            <person name="Toyoda A."/>
            <person name="Oliveira C."/>
            <person name="Osipova E."/>
            <person name="Leigh N.D."/>
            <person name="Simon A."/>
            <person name="Yun M.H."/>
        </authorList>
    </citation>
    <scope>NUCLEOTIDE SEQUENCE</scope>
    <source>
        <strain evidence="2">20211129_DDA</strain>
        <tissue evidence="2">Liver</tissue>
    </source>
</reference>
<comment type="caution">
    <text evidence="2">The sequence shown here is derived from an EMBL/GenBank/DDBJ whole genome shotgun (WGS) entry which is preliminary data.</text>
</comment>
<evidence type="ECO:0000313" key="3">
    <source>
        <dbReference type="Proteomes" id="UP001066276"/>
    </source>
</evidence>
<organism evidence="2 3">
    <name type="scientific">Pleurodeles waltl</name>
    <name type="common">Iberian ribbed newt</name>
    <dbReference type="NCBI Taxonomy" id="8319"/>
    <lineage>
        <taxon>Eukaryota</taxon>
        <taxon>Metazoa</taxon>
        <taxon>Chordata</taxon>
        <taxon>Craniata</taxon>
        <taxon>Vertebrata</taxon>
        <taxon>Euteleostomi</taxon>
        <taxon>Amphibia</taxon>
        <taxon>Batrachia</taxon>
        <taxon>Caudata</taxon>
        <taxon>Salamandroidea</taxon>
        <taxon>Salamandridae</taxon>
        <taxon>Pleurodelinae</taxon>
        <taxon>Pleurodeles</taxon>
    </lineage>
</organism>